<dbReference type="Proteomes" id="UP000195611">
    <property type="component" value="Unassembled WGS sequence"/>
</dbReference>
<feature type="domain" description="HTH lysR-type" evidence="5">
    <location>
        <begin position="1"/>
        <end position="58"/>
    </location>
</feature>
<dbReference type="Pfam" id="PF03466">
    <property type="entry name" value="LysR_substrate"/>
    <property type="match status" value="1"/>
</dbReference>
<evidence type="ECO:0000256" key="4">
    <source>
        <dbReference type="ARBA" id="ARBA00023163"/>
    </source>
</evidence>
<dbReference type="PROSITE" id="PS50931">
    <property type="entry name" value="HTH_LYSR"/>
    <property type="match status" value="1"/>
</dbReference>
<comment type="similarity">
    <text evidence="1">Belongs to the LysR transcriptional regulatory family.</text>
</comment>
<dbReference type="GO" id="GO:0032993">
    <property type="term" value="C:protein-DNA complex"/>
    <property type="evidence" value="ECO:0007669"/>
    <property type="project" value="TreeGrafter"/>
</dbReference>
<dbReference type="Gene3D" id="1.10.10.10">
    <property type="entry name" value="Winged helix-like DNA-binding domain superfamily/Winged helix DNA-binding domain"/>
    <property type="match status" value="1"/>
</dbReference>
<keyword evidence="2" id="KW-0805">Transcription regulation</keyword>
<evidence type="ECO:0000313" key="6">
    <source>
        <dbReference type="EMBL" id="SJN41187.1"/>
    </source>
</evidence>
<dbReference type="Pfam" id="PF00126">
    <property type="entry name" value="HTH_1"/>
    <property type="match status" value="1"/>
</dbReference>
<dbReference type="Gene3D" id="3.40.190.10">
    <property type="entry name" value="Periplasmic binding protein-like II"/>
    <property type="match status" value="2"/>
</dbReference>
<evidence type="ECO:0000256" key="3">
    <source>
        <dbReference type="ARBA" id="ARBA00023125"/>
    </source>
</evidence>
<keyword evidence="3" id="KW-0238">DNA-binding</keyword>
<dbReference type="GO" id="GO:0003677">
    <property type="term" value="F:DNA binding"/>
    <property type="evidence" value="ECO:0007669"/>
    <property type="project" value="UniProtKB-KW"/>
</dbReference>
<dbReference type="InterPro" id="IPR036390">
    <property type="entry name" value="WH_DNA-bd_sf"/>
</dbReference>
<dbReference type="EMBL" id="FUKW01000128">
    <property type="protein sequence ID" value="SJN41187.1"/>
    <property type="molecule type" value="Genomic_DNA"/>
</dbReference>
<evidence type="ECO:0000313" key="7">
    <source>
        <dbReference type="Proteomes" id="UP000195611"/>
    </source>
</evidence>
<protein>
    <submittedName>
        <fullName evidence="6">Transcriptional regulator, LysR family</fullName>
    </submittedName>
</protein>
<evidence type="ECO:0000256" key="2">
    <source>
        <dbReference type="ARBA" id="ARBA00023015"/>
    </source>
</evidence>
<dbReference type="InterPro" id="IPR000847">
    <property type="entry name" value="LysR_HTH_N"/>
</dbReference>
<reference evidence="6 7" key="1">
    <citation type="submission" date="2017-02" db="EMBL/GenBank/DDBJ databases">
        <authorList>
            <person name="Peterson S.W."/>
        </authorList>
    </citation>
    <scope>NUCLEOTIDE SEQUENCE [LARGE SCALE GENOMIC DNA]</scope>
    <source>
        <strain evidence="6 7">42ea</strain>
    </source>
</reference>
<dbReference type="AlphaFoldDB" id="A0A1R4KA57"/>
<dbReference type="GO" id="GO:0003700">
    <property type="term" value="F:DNA-binding transcription factor activity"/>
    <property type="evidence" value="ECO:0007669"/>
    <property type="project" value="InterPro"/>
</dbReference>
<dbReference type="PANTHER" id="PTHR30346">
    <property type="entry name" value="TRANSCRIPTIONAL DUAL REGULATOR HCAR-RELATED"/>
    <property type="match status" value="1"/>
</dbReference>
<dbReference type="PRINTS" id="PR00039">
    <property type="entry name" value="HTHLYSR"/>
</dbReference>
<gene>
    <name evidence="6" type="ORF">FM115_08810</name>
</gene>
<dbReference type="InterPro" id="IPR036388">
    <property type="entry name" value="WH-like_DNA-bd_sf"/>
</dbReference>
<dbReference type="FunFam" id="1.10.10.10:FF:000001">
    <property type="entry name" value="LysR family transcriptional regulator"/>
    <property type="match status" value="1"/>
</dbReference>
<dbReference type="RefSeq" id="WP_087059370.1">
    <property type="nucleotide sequence ID" value="NZ_FUKW01000128.1"/>
</dbReference>
<keyword evidence="4" id="KW-0804">Transcription</keyword>
<sequence length="294" mass="33087">MNLKQLKYFLMIVEEGQITAAAKKLHIAQPPLSYQLRMLEEELGVQLMKRGSRNITLTPAGKLLKERAEQIFSLTTSTTRELELYKKGNAGTLAIGTISSSSTIIPDASIAKFAELYPNIQFDIHEGNSYEVIEMLDKGIIDVGIVRTPFRKSGLTVRYAKTEPIVAVFPMGEVIGKNKDIISLKELEREPLIIYRRFNELLQSVFETEQIIPNIRCRNDDARTTLNWTKAGLGVGVVPLSALSFHDRKTLQYKAINAKELTTQMAVVWKTDRQHSALTLDFIEAFADSIESIK</sequence>
<proteinExistence type="inferred from homology"/>
<dbReference type="PANTHER" id="PTHR30346:SF28">
    <property type="entry name" value="HTH-TYPE TRANSCRIPTIONAL REGULATOR CYNR"/>
    <property type="match status" value="1"/>
</dbReference>
<dbReference type="CDD" id="cd05466">
    <property type="entry name" value="PBP2_LTTR_substrate"/>
    <property type="match status" value="1"/>
</dbReference>
<accession>A0A1R4KA57</accession>
<dbReference type="SUPFAM" id="SSF46785">
    <property type="entry name" value="Winged helix' DNA-binding domain"/>
    <property type="match status" value="1"/>
</dbReference>
<dbReference type="SUPFAM" id="SSF53850">
    <property type="entry name" value="Periplasmic binding protein-like II"/>
    <property type="match status" value="1"/>
</dbReference>
<name>A0A1R4KA57_9LACT</name>
<organism evidence="6 7">
    <name type="scientific">Marinilactibacillus psychrotolerans 42ea</name>
    <dbReference type="NCBI Taxonomy" id="1255609"/>
    <lineage>
        <taxon>Bacteria</taxon>
        <taxon>Bacillati</taxon>
        <taxon>Bacillota</taxon>
        <taxon>Bacilli</taxon>
        <taxon>Lactobacillales</taxon>
        <taxon>Carnobacteriaceae</taxon>
        <taxon>Marinilactibacillus</taxon>
    </lineage>
</organism>
<evidence type="ECO:0000256" key="1">
    <source>
        <dbReference type="ARBA" id="ARBA00009437"/>
    </source>
</evidence>
<evidence type="ECO:0000259" key="5">
    <source>
        <dbReference type="PROSITE" id="PS50931"/>
    </source>
</evidence>
<dbReference type="InterPro" id="IPR005119">
    <property type="entry name" value="LysR_subst-bd"/>
</dbReference>